<dbReference type="EMBL" id="RQGA01000010">
    <property type="protein sequence ID" value="TGL40365.1"/>
    <property type="molecule type" value="Genomic_DNA"/>
</dbReference>
<keyword evidence="1" id="KW-0732">Signal</keyword>
<proteinExistence type="predicted"/>
<evidence type="ECO:0000256" key="1">
    <source>
        <dbReference type="SAM" id="SignalP"/>
    </source>
</evidence>
<evidence type="ECO:0000313" key="2">
    <source>
        <dbReference type="EMBL" id="TGL40365.1"/>
    </source>
</evidence>
<dbReference type="AlphaFoldDB" id="A0A4R9JHI7"/>
<gene>
    <name evidence="2" type="ORF">EHQ49_09935</name>
</gene>
<dbReference type="OrthoDB" id="327233at2"/>
<comment type="caution">
    <text evidence="2">The sequence shown here is derived from an EMBL/GenBank/DDBJ whole genome shotgun (WGS) entry which is preliminary data.</text>
</comment>
<feature type="signal peptide" evidence="1">
    <location>
        <begin position="1"/>
        <end position="20"/>
    </location>
</feature>
<accession>A0A4R9JHI7</accession>
<evidence type="ECO:0000313" key="3">
    <source>
        <dbReference type="Proteomes" id="UP000298125"/>
    </source>
</evidence>
<feature type="chain" id="PRO_5020235080" evidence="1">
    <location>
        <begin position="21"/>
        <end position="212"/>
    </location>
</feature>
<reference evidence="2" key="1">
    <citation type="journal article" date="2019" name="PLoS Negl. Trop. Dis.">
        <title>Revisiting the worldwide diversity of Leptospira species in the environment.</title>
        <authorList>
            <person name="Vincent A.T."/>
            <person name="Schiettekatte O."/>
            <person name="Bourhy P."/>
            <person name="Veyrier F.J."/>
            <person name="Picardeau M."/>
        </authorList>
    </citation>
    <scope>NUCLEOTIDE SEQUENCE [LARGE SCALE GENOMIC DNA]</scope>
    <source>
        <strain evidence="2">201702692</strain>
    </source>
</reference>
<keyword evidence="3" id="KW-1185">Reference proteome</keyword>
<dbReference type="RefSeq" id="WP_135578932.1">
    <property type="nucleotide sequence ID" value="NZ_RQGA01000010.1"/>
</dbReference>
<dbReference type="Proteomes" id="UP000298125">
    <property type="component" value="Unassembled WGS sequence"/>
</dbReference>
<organism evidence="2 3">
    <name type="scientific">Leptospira perdikensis</name>
    <dbReference type="NCBI Taxonomy" id="2484948"/>
    <lineage>
        <taxon>Bacteria</taxon>
        <taxon>Pseudomonadati</taxon>
        <taxon>Spirochaetota</taxon>
        <taxon>Spirochaetia</taxon>
        <taxon>Leptospirales</taxon>
        <taxon>Leptospiraceae</taxon>
        <taxon>Leptospira</taxon>
    </lineage>
</organism>
<protein>
    <submittedName>
        <fullName evidence="2">Uncharacterized protein</fullName>
    </submittedName>
</protein>
<sequence length="212" mass="23459">MLTKQILFILFSFISLFTCQSTGNYLTNRSLDLADSFTLGVETNHYGAGFWVWCLGGGANINQNAKGIGLRNGHLGLYKAGGVDDIGIFGGPSNKTFTNQMGNSFIILNSNQHRSIYPDLKRSRKKSYDASNVMMLVFFTDKKTSSGKKHCNQPVSVEVSLGLFLGVRAGFNFSEFTDFLLGFTTYDFMEDDVFESNEETNIIKPNGSKSQS</sequence>
<name>A0A4R9JHI7_9LEPT</name>